<dbReference type="HOGENOM" id="CLU_3217024_0_0_7"/>
<dbReference type="Proteomes" id="UP000008387">
    <property type="component" value="Chromosome"/>
</dbReference>
<evidence type="ECO:0000313" key="2">
    <source>
        <dbReference type="Proteomes" id="UP000008387"/>
    </source>
</evidence>
<keyword evidence="2" id="KW-1185">Reference proteome</keyword>
<name>F8KTD7_HELBC</name>
<dbReference type="AlphaFoldDB" id="F8KTD7"/>
<dbReference type="EMBL" id="FR871757">
    <property type="protein sequence ID" value="CCB80088.1"/>
    <property type="molecule type" value="Genomic_DNA"/>
</dbReference>
<organism evidence="1 2">
    <name type="scientific">Helicobacter bizzozeronii (strain CIII-1)</name>
    <dbReference type="NCBI Taxonomy" id="1002804"/>
    <lineage>
        <taxon>Bacteria</taxon>
        <taxon>Pseudomonadati</taxon>
        <taxon>Campylobacterota</taxon>
        <taxon>Epsilonproteobacteria</taxon>
        <taxon>Campylobacterales</taxon>
        <taxon>Helicobacteraceae</taxon>
        <taxon>Helicobacter</taxon>
    </lineage>
</organism>
<dbReference type="STRING" id="1002804.HBZC1_11020"/>
<evidence type="ECO:0000313" key="1">
    <source>
        <dbReference type="EMBL" id="CCB80088.1"/>
    </source>
</evidence>
<reference evidence="1 2" key="1">
    <citation type="journal article" date="2011" name="J. Bacteriol.">
        <title>Genome sequence of Helicobacter bizzozeronii strain CIII-1, an isolate from human gastric mucosa.</title>
        <authorList>
            <person name="Schott T."/>
            <person name="Rossi M."/>
            <person name="Hanninen M.L."/>
        </authorList>
    </citation>
    <scope>NUCLEOTIDE SEQUENCE [LARGE SCALE GENOMIC DNA]</scope>
    <source>
        <strain evidence="1 2">CIII-1</strain>
    </source>
</reference>
<proteinExistence type="predicted"/>
<gene>
    <name evidence="1" type="ordered locus">HBZC1_11020</name>
</gene>
<dbReference type="KEGG" id="hbi:HBZC1_11020"/>
<accession>F8KTD7</accession>
<protein>
    <submittedName>
        <fullName evidence="1">Uncharacterized protein</fullName>
    </submittedName>
</protein>
<sequence>MFGVDFFNSVPVANNAKPLKLATLKPPCVSPLTHTSTELIHLTH</sequence>